<dbReference type="InterPro" id="IPR011256">
    <property type="entry name" value="Reg_factor_effector_dom_sf"/>
</dbReference>
<dbReference type="SUPFAM" id="SSF46689">
    <property type="entry name" value="Homeodomain-like"/>
    <property type="match status" value="2"/>
</dbReference>
<dbReference type="InterPro" id="IPR018060">
    <property type="entry name" value="HTH_AraC"/>
</dbReference>
<gene>
    <name evidence="5" type="ORF">E8M01_20390</name>
</gene>
<dbReference type="SUPFAM" id="SSF55136">
    <property type="entry name" value="Probable bacterial effector-binding domain"/>
    <property type="match status" value="1"/>
</dbReference>
<dbReference type="InterPro" id="IPR009057">
    <property type="entry name" value="Homeodomain-like_sf"/>
</dbReference>
<dbReference type="InterPro" id="IPR018062">
    <property type="entry name" value="HTH_AraC-typ_CS"/>
</dbReference>
<dbReference type="KEGG" id="pstg:E8M01_20390"/>
<proteinExistence type="predicted"/>
<evidence type="ECO:0000313" key="6">
    <source>
        <dbReference type="Proteomes" id="UP000298781"/>
    </source>
</evidence>
<evidence type="ECO:0000256" key="1">
    <source>
        <dbReference type="ARBA" id="ARBA00023015"/>
    </source>
</evidence>
<dbReference type="SMART" id="SM00342">
    <property type="entry name" value="HTH_ARAC"/>
    <property type="match status" value="1"/>
</dbReference>
<dbReference type="PANTHER" id="PTHR47504:SF5">
    <property type="entry name" value="RIGHT ORIGIN-BINDING PROTEIN"/>
    <property type="match status" value="1"/>
</dbReference>
<dbReference type="PROSITE" id="PS00041">
    <property type="entry name" value="HTH_ARAC_FAMILY_1"/>
    <property type="match status" value="1"/>
</dbReference>
<keyword evidence="2" id="KW-0238">DNA-binding</keyword>
<dbReference type="Gene3D" id="3.20.80.10">
    <property type="entry name" value="Regulatory factor, effector binding domain"/>
    <property type="match status" value="1"/>
</dbReference>
<evidence type="ECO:0000313" key="5">
    <source>
        <dbReference type="EMBL" id="QCI66372.1"/>
    </source>
</evidence>
<dbReference type="Gene3D" id="1.10.10.60">
    <property type="entry name" value="Homeodomain-like"/>
    <property type="match status" value="2"/>
</dbReference>
<evidence type="ECO:0000259" key="4">
    <source>
        <dbReference type="PROSITE" id="PS01124"/>
    </source>
</evidence>
<evidence type="ECO:0000256" key="2">
    <source>
        <dbReference type="ARBA" id="ARBA00023125"/>
    </source>
</evidence>
<dbReference type="InterPro" id="IPR020449">
    <property type="entry name" value="Tscrpt_reg_AraC-type_HTH"/>
</dbReference>
<dbReference type="PROSITE" id="PS01124">
    <property type="entry name" value="HTH_ARAC_FAMILY_2"/>
    <property type="match status" value="1"/>
</dbReference>
<dbReference type="RefSeq" id="WP_136961815.1">
    <property type="nucleotide sequence ID" value="NZ_CP039690.1"/>
</dbReference>
<sequence length="277" mass="30709">MTPVEKALWFIEGHFADSIELDDIAAVGGVSRFYLTRAFVAATGQSAVRYLRGRRLSEAARSLADGAPDILAVALDAGYGSHEAFTRAFRDLFGLTPEQVRSQRHLVNVPLVEPIKMNEALLAHLETPRIEDGKALLIAGLNERYSCDSSRAIPAQWQRFGPHFGHVPGQVGQVSYGVCYNSDDDGNFDYLCGVEVSDVSGLPQDLARLRVAAQRYAVFAHRDHISTIRRTMHTIWSKWLPESGHNATDAPLFERYGEEFDPRTGNGGLEIWIPIKT</sequence>
<organism evidence="5 6">
    <name type="scientific">Phreatobacter stygius</name>
    <dbReference type="NCBI Taxonomy" id="1940610"/>
    <lineage>
        <taxon>Bacteria</taxon>
        <taxon>Pseudomonadati</taxon>
        <taxon>Pseudomonadota</taxon>
        <taxon>Alphaproteobacteria</taxon>
        <taxon>Hyphomicrobiales</taxon>
        <taxon>Phreatobacteraceae</taxon>
        <taxon>Phreatobacter</taxon>
    </lineage>
</organism>
<accession>A0A4D7BEH1</accession>
<dbReference type="Proteomes" id="UP000298781">
    <property type="component" value="Chromosome"/>
</dbReference>
<keyword evidence="6" id="KW-1185">Reference proteome</keyword>
<dbReference type="Pfam" id="PF12833">
    <property type="entry name" value="HTH_18"/>
    <property type="match status" value="1"/>
</dbReference>
<dbReference type="InterPro" id="IPR010499">
    <property type="entry name" value="AraC_E-bd"/>
</dbReference>
<reference evidence="5 6" key="1">
    <citation type="submission" date="2019-04" db="EMBL/GenBank/DDBJ databases">
        <title>Phreatobacter aquaticus sp. nov.</title>
        <authorList>
            <person name="Choi A."/>
        </authorList>
    </citation>
    <scope>NUCLEOTIDE SEQUENCE [LARGE SCALE GENOMIC DNA]</scope>
    <source>
        <strain evidence="5 6">KCTC 52518</strain>
    </source>
</reference>
<dbReference type="InterPro" id="IPR050959">
    <property type="entry name" value="MarA-like"/>
</dbReference>
<dbReference type="GO" id="GO:0043565">
    <property type="term" value="F:sequence-specific DNA binding"/>
    <property type="evidence" value="ECO:0007669"/>
    <property type="project" value="InterPro"/>
</dbReference>
<name>A0A4D7BEH1_9HYPH</name>
<dbReference type="Pfam" id="PF06445">
    <property type="entry name" value="GyrI-like"/>
    <property type="match status" value="1"/>
</dbReference>
<dbReference type="AlphaFoldDB" id="A0A4D7BEH1"/>
<evidence type="ECO:0000256" key="3">
    <source>
        <dbReference type="ARBA" id="ARBA00023163"/>
    </source>
</evidence>
<protein>
    <submittedName>
        <fullName evidence="5">AraC family transcriptional regulator</fullName>
    </submittedName>
</protein>
<dbReference type="OrthoDB" id="5295469at2"/>
<dbReference type="EMBL" id="CP039690">
    <property type="protein sequence ID" value="QCI66372.1"/>
    <property type="molecule type" value="Genomic_DNA"/>
</dbReference>
<dbReference type="PRINTS" id="PR00032">
    <property type="entry name" value="HTHARAC"/>
</dbReference>
<dbReference type="SMART" id="SM00871">
    <property type="entry name" value="AraC_E_bind"/>
    <property type="match status" value="1"/>
</dbReference>
<dbReference type="InterPro" id="IPR029442">
    <property type="entry name" value="GyrI-like"/>
</dbReference>
<keyword evidence="1" id="KW-0805">Transcription regulation</keyword>
<dbReference type="GO" id="GO:0003700">
    <property type="term" value="F:DNA-binding transcription factor activity"/>
    <property type="evidence" value="ECO:0007669"/>
    <property type="project" value="InterPro"/>
</dbReference>
<dbReference type="PANTHER" id="PTHR47504">
    <property type="entry name" value="RIGHT ORIGIN-BINDING PROTEIN"/>
    <property type="match status" value="1"/>
</dbReference>
<keyword evidence="3" id="KW-0804">Transcription</keyword>
<feature type="domain" description="HTH araC/xylS-type" evidence="4">
    <location>
        <begin position="5"/>
        <end position="103"/>
    </location>
</feature>